<evidence type="ECO:0000256" key="2">
    <source>
        <dbReference type="ARBA" id="ARBA00001460"/>
    </source>
</evidence>
<comment type="subunit">
    <text evidence="14">Homodimer.</text>
</comment>
<keyword evidence="11 14" id="KW-0862">Zinc</keyword>
<dbReference type="FunFam" id="3.10.20.810:FF:000001">
    <property type="entry name" value="Histidine biosynthesis bifunctional protein HisIE"/>
    <property type="match status" value="1"/>
</dbReference>
<dbReference type="EMBL" id="UFXP01000001">
    <property type="protein sequence ID" value="STC79376.1"/>
    <property type="molecule type" value="Genomic_DNA"/>
</dbReference>
<keyword evidence="13 14" id="KW-0368">Histidine biosynthesis</keyword>
<dbReference type="InterPro" id="IPR038019">
    <property type="entry name" value="PRib_AMP_CycHydrolase_sf"/>
</dbReference>
<evidence type="ECO:0000256" key="7">
    <source>
        <dbReference type="ARBA" id="ARBA00022490"/>
    </source>
</evidence>
<evidence type="ECO:0000256" key="13">
    <source>
        <dbReference type="ARBA" id="ARBA00023102"/>
    </source>
</evidence>
<dbReference type="Proteomes" id="UP000254287">
    <property type="component" value="Unassembled WGS sequence"/>
</dbReference>
<dbReference type="PANTHER" id="PTHR42945">
    <property type="entry name" value="HISTIDINE BIOSYNTHESIS BIFUNCTIONAL PROTEIN"/>
    <property type="match status" value="1"/>
</dbReference>
<evidence type="ECO:0000256" key="4">
    <source>
        <dbReference type="ARBA" id="ARBA00005204"/>
    </source>
</evidence>
<dbReference type="InterPro" id="IPR026660">
    <property type="entry name" value="PRA-CH"/>
</dbReference>
<feature type="binding site" evidence="14">
    <location>
        <position position="102"/>
    </location>
    <ligand>
        <name>Mg(2+)</name>
        <dbReference type="ChEBI" id="CHEBI:18420"/>
    </ligand>
</feature>
<comment type="catalytic activity">
    <reaction evidence="2">
        <text>1-(5-phospho-beta-D-ribosyl)-ATP + H2O = 1-(5-phospho-beta-D-ribosyl)-5'-AMP + diphosphate + H(+)</text>
        <dbReference type="Rhea" id="RHEA:22828"/>
        <dbReference type="ChEBI" id="CHEBI:15377"/>
        <dbReference type="ChEBI" id="CHEBI:15378"/>
        <dbReference type="ChEBI" id="CHEBI:33019"/>
        <dbReference type="ChEBI" id="CHEBI:59457"/>
        <dbReference type="ChEBI" id="CHEBI:73183"/>
        <dbReference type="EC" id="3.6.1.31"/>
    </reaction>
</comment>
<keyword evidence="9 14" id="KW-0479">Metal-binding</keyword>
<organism evidence="16 17">
    <name type="scientific">Corynebacterium minutissimum</name>
    <dbReference type="NCBI Taxonomy" id="38301"/>
    <lineage>
        <taxon>Bacteria</taxon>
        <taxon>Bacillati</taxon>
        <taxon>Actinomycetota</taxon>
        <taxon>Actinomycetes</taxon>
        <taxon>Mycobacteriales</taxon>
        <taxon>Corynebacteriaceae</taxon>
        <taxon>Corynebacterium</taxon>
    </lineage>
</organism>
<dbReference type="GO" id="GO:0004635">
    <property type="term" value="F:phosphoribosyl-AMP cyclohydrolase activity"/>
    <property type="evidence" value="ECO:0007669"/>
    <property type="project" value="UniProtKB-UniRule"/>
</dbReference>
<evidence type="ECO:0000256" key="6">
    <source>
        <dbReference type="ARBA" id="ARBA00008299"/>
    </source>
</evidence>
<comment type="similarity">
    <text evidence="6">In the N-terminal section; belongs to the PRA-CH family.</text>
</comment>
<dbReference type="EC" id="3.5.4.19" evidence="14"/>
<comment type="function">
    <text evidence="14">Catalyzes the hydrolysis of the adenine ring of phosphoribosyl-AMP.</text>
</comment>
<feature type="domain" description="Phosphoribosyl-AMP cyclohydrolase" evidence="15">
    <location>
        <begin position="53"/>
        <end position="125"/>
    </location>
</feature>
<dbReference type="SUPFAM" id="SSF141734">
    <property type="entry name" value="HisI-like"/>
    <property type="match status" value="1"/>
</dbReference>
<evidence type="ECO:0000256" key="14">
    <source>
        <dbReference type="HAMAP-Rule" id="MF_01021"/>
    </source>
</evidence>
<feature type="binding site" evidence="14">
    <location>
        <position position="117"/>
    </location>
    <ligand>
        <name>Zn(2+)</name>
        <dbReference type="ChEBI" id="CHEBI:29105"/>
        <note>ligand shared between dimeric partners</note>
    </ligand>
</feature>
<comment type="similarity">
    <text evidence="14">Belongs to the PRA-CH family.</text>
</comment>
<evidence type="ECO:0000256" key="9">
    <source>
        <dbReference type="ARBA" id="ARBA00022723"/>
    </source>
</evidence>
<comment type="cofactor">
    <cofactor evidence="14">
        <name>Zn(2+)</name>
        <dbReference type="ChEBI" id="CHEBI:29105"/>
    </cofactor>
    <text evidence="14">Binds 1 zinc ion per subunit.</text>
</comment>
<keyword evidence="10 14" id="KW-0378">Hydrolase</keyword>
<comment type="pathway">
    <text evidence="4">Amino-acid biosynthesis; L-histidine biosynthesis; L-histidine from 5-phospho-alpha-D-ribose 1-diphosphate: step 2/9.</text>
</comment>
<evidence type="ECO:0000313" key="17">
    <source>
        <dbReference type="Proteomes" id="UP000254287"/>
    </source>
</evidence>
<evidence type="ECO:0000256" key="12">
    <source>
        <dbReference type="ARBA" id="ARBA00022842"/>
    </source>
</evidence>
<dbReference type="GO" id="GO:0008270">
    <property type="term" value="F:zinc ion binding"/>
    <property type="evidence" value="ECO:0007669"/>
    <property type="project" value="UniProtKB-UniRule"/>
</dbReference>
<keyword evidence="7 14" id="KW-0963">Cytoplasm</keyword>
<name>A0A376D0I0_9CORY</name>
<dbReference type="GO" id="GO:0000105">
    <property type="term" value="P:L-histidine biosynthetic process"/>
    <property type="evidence" value="ECO:0007669"/>
    <property type="project" value="UniProtKB-UniRule"/>
</dbReference>
<evidence type="ECO:0000259" key="15">
    <source>
        <dbReference type="Pfam" id="PF01502"/>
    </source>
</evidence>
<feature type="binding site" evidence="14">
    <location>
        <position position="100"/>
    </location>
    <ligand>
        <name>Mg(2+)</name>
        <dbReference type="ChEBI" id="CHEBI:18420"/>
    </ligand>
</feature>
<comment type="catalytic activity">
    <reaction evidence="1 14">
        <text>1-(5-phospho-beta-D-ribosyl)-5'-AMP + H2O = 1-(5-phospho-beta-D-ribosyl)-5-[(5-phospho-beta-D-ribosylamino)methylideneamino]imidazole-4-carboxamide</text>
        <dbReference type="Rhea" id="RHEA:20049"/>
        <dbReference type="ChEBI" id="CHEBI:15377"/>
        <dbReference type="ChEBI" id="CHEBI:58435"/>
        <dbReference type="ChEBI" id="CHEBI:59457"/>
        <dbReference type="EC" id="3.5.4.19"/>
    </reaction>
</comment>
<dbReference type="NCBIfam" id="NF000768">
    <property type="entry name" value="PRK00051.1"/>
    <property type="match status" value="1"/>
</dbReference>
<comment type="cofactor">
    <cofactor evidence="14">
        <name>Mg(2+)</name>
        <dbReference type="ChEBI" id="CHEBI:18420"/>
    </cofactor>
    <text evidence="14">Binds 1 Mg(2+) ion per subunit.</text>
</comment>
<dbReference type="GO" id="GO:0005737">
    <property type="term" value="C:cytoplasm"/>
    <property type="evidence" value="ECO:0007669"/>
    <property type="project" value="UniProtKB-SubCell"/>
</dbReference>
<dbReference type="Gene3D" id="3.10.20.810">
    <property type="entry name" value="Phosphoribosyl-AMP cyclohydrolase"/>
    <property type="match status" value="1"/>
</dbReference>
<keyword evidence="12 14" id="KW-0460">Magnesium</keyword>
<evidence type="ECO:0000256" key="5">
    <source>
        <dbReference type="ARBA" id="ARBA00007731"/>
    </source>
</evidence>
<dbReference type="GO" id="GO:0004636">
    <property type="term" value="F:phosphoribosyl-ATP diphosphatase activity"/>
    <property type="evidence" value="ECO:0007669"/>
    <property type="project" value="UniProtKB-EC"/>
</dbReference>
<feature type="binding site" evidence="14">
    <location>
        <position position="104"/>
    </location>
    <ligand>
        <name>Mg(2+)</name>
        <dbReference type="ChEBI" id="CHEBI:18420"/>
    </ligand>
</feature>
<sequence length="150" mass="16384">MSTAQESTHNSTSSSEDRVVDYELTAEIAQHLKRNEAGLVPAIVQSERGEVLMMAWMDDHALAYTLATRRGTYYSRSRQEYWVKGLTSGHTQEVIGARLDCDGDTILLTVRQAGGACHTGDRTCFDAHDLFADSANNDSASGSRKEPADG</sequence>
<evidence type="ECO:0000256" key="10">
    <source>
        <dbReference type="ARBA" id="ARBA00022801"/>
    </source>
</evidence>
<comment type="similarity">
    <text evidence="5">In the C-terminal section; belongs to the PRA-PH family.</text>
</comment>
<evidence type="ECO:0000313" key="16">
    <source>
        <dbReference type="EMBL" id="STC79376.1"/>
    </source>
</evidence>
<feature type="binding site" evidence="14">
    <location>
        <position position="124"/>
    </location>
    <ligand>
        <name>Zn(2+)</name>
        <dbReference type="ChEBI" id="CHEBI:29105"/>
        <note>ligand shared between dimeric partners</note>
    </ligand>
</feature>
<evidence type="ECO:0000256" key="1">
    <source>
        <dbReference type="ARBA" id="ARBA00000024"/>
    </source>
</evidence>
<dbReference type="HAMAP" id="MF_01021">
    <property type="entry name" value="HisI"/>
    <property type="match status" value="1"/>
</dbReference>
<dbReference type="RefSeq" id="WP_115022790.1">
    <property type="nucleotide sequence ID" value="NZ_CP069533.1"/>
</dbReference>
<reference evidence="16 17" key="1">
    <citation type="submission" date="2018-06" db="EMBL/GenBank/DDBJ databases">
        <authorList>
            <consortium name="Pathogen Informatics"/>
            <person name="Doyle S."/>
        </authorList>
    </citation>
    <scope>NUCLEOTIDE SEQUENCE [LARGE SCALE GENOMIC DNA]</scope>
    <source>
        <strain evidence="16 17">NCTC10289</strain>
    </source>
</reference>
<protein>
    <recommendedName>
        <fullName evidence="14">Phosphoribosyl-AMP cyclohydrolase</fullName>
        <shortName evidence="14">PRA-CH</shortName>
        <ecNumber evidence="14">3.5.4.19</ecNumber>
    </recommendedName>
</protein>
<dbReference type="Pfam" id="PF01502">
    <property type="entry name" value="PRA-CH"/>
    <property type="match status" value="1"/>
</dbReference>
<comment type="subcellular location">
    <subcellularLocation>
        <location evidence="14">Cytoplasm</location>
    </subcellularLocation>
</comment>
<dbReference type="InterPro" id="IPR002496">
    <property type="entry name" value="PRib_AMP_CycHydrolase_dom"/>
</dbReference>
<dbReference type="GO" id="GO:0000287">
    <property type="term" value="F:magnesium ion binding"/>
    <property type="evidence" value="ECO:0007669"/>
    <property type="project" value="UniProtKB-UniRule"/>
</dbReference>
<keyword evidence="8 14" id="KW-0028">Amino-acid biosynthesis</keyword>
<proteinExistence type="inferred from homology"/>
<feature type="binding site" evidence="14">
    <location>
        <position position="101"/>
    </location>
    <ligand>
        <name>Zn(2+)</name>
        <dbReference type="ChEBI" id="CHEBI:29105"/>
        <note>ligand shared between dimeric partners</note>
    </ligand>
</feature>
<evidence type="ECO:0000256" key="3">
    <source>
        <dbReference type="ARBA" id="ARBA00005169"/>
    </source>
</evidence>
<evidence type="ECO:0000256" key="11">
    <source>
        <dbReference type="ARBA" id="ARBA00022833"/>
    </source>
</evidence>
<dbReference type="AlphaFoldDB" id="A0A376D0I0"/>
<accession>A0A376D0I0</accession>
<comment type="pathway">
    <text evidence="3 14">Amino-acid biosynthesis; L-histidine biosynthesis; L-histidine from 5-phospho-alpha-D-ribose 1-diphosphate: step 3/9.</text>
</comment>
<dbReference type="PANTHER" id="PTHR42945:SF11">
    <property type="entry name" value="PHOSPHORIBOSYL-AMP CYCLOHYDROLASE"/>
    <property type="match status" value="1"/>
</dbReference>
<dbReference type="UniPathway" id="UPA00031">
    <property type="reaction ID" value="UER00008"/>
</dbReference>
<gene>
    <name evidence="14 16" type="primary">hisI</name>
    <name evidence="16" type="ORF">NCTC10289_01826</name>
</gene>
<evidence type="ECO:0000256" key="8">
    <source>
        <dbReference type="ARBA" id="ARBA00022605"/>
    </source>
</evidence>